<accession>A0ABR4XSY6</accession>
<keyword evidence="3" id="KW-1185">Reference proteome</keyword>
<dbReference type="Proteomes" id="UP000030023">
    <property type="component" value="Unassembled WGS sequence"/>
</dbReference>
<proteinExistence type="predicted"/>
<reference evidence="2 3" key="1">
    <citation type="journal article" date="2014" name="Antonie Van Leeuwenhoek">
        <title>Oenococcus alcoholitolerans sp. nov., a lactic acid bacteria isolated from cachaca and ethanol fermentation processes.</title>
        <authorList>
            <person name="Badotti F."/>
            <person name="Moreira A.P."/>
            <person name="Tonon L.A."/>
            <person name="de Lucena B.T."/>
            <person name="Gomes Fde C."/>
            <person name="Kruger R."/>
            <person name="Thompson C.C."/>
            <person name="de Morais M.A.Jr."/>
            <person name="Rosa C.A."/>
            <person name="Thompson F.L."/>
        </authorList>
    </citation>
    <scope>NUCLEOTIDE SEQUENCE [LARGE SCALE GENOMIC DNA]</scope>
    <source>
        <strain evidence="2 3">UFRJ-M7.2.18</strain>
    </source>
</reference>
<organism evidence="2 3">
    <name type="scientific">Oenococcus alcoholitolerans</name>
    <dbReference type="NCBI Taxonomy" id="931074"/>
    <lineage>
        <taxon>Bacteria</taxon>
        <taxon>Bacillati</taxon>
        <taxon>Bacillota</taxon>
        <taxon>Bacilli</taxon>
        <taxon>Lactobacillales</taxon>
        <taxon>Lactobacillaceae</taxon>
        <taxon>Oenococcus</taxon>
    </lineage>
</organism>
<dbReference type="Gene3D" id="3.40.1440.10">
    <property type="entry name" value="GIY-YIG endonuclease"/>
    <property type="match status" value="1"/>
</dbReference>
<dbReference type="PROSITE" id="PS50164">
    <property type="entry name" value="GIY_YIG"/>
    <property type="match status" value="1"/>
</dbReference>
<dbReference type="SUPFAM" id="SSF82771">
    <property type="entry name" value="GIY-YIG endonuclease"/>
    <property type="match status" value="1"/>
</dbReference>
<evidence type="ECO:0000259" key="1">
    <source>
        <dbReference type="PROSITE" id="PS50164"/>
    </source>
</evidence>
<name>A0ABR4XSY6_9LACO</name>
<dbReference type="InterPro" id="IPR000305">
    <property type="entry name" value="GIY-YIG_endonuc"/>
</dbReference>
<dbReference type="CDD" id="cd10446">
    <property type="entry name" value="GIY-YIG_unchar_1"/>
    <property type="match status" value="1"/>
</dbReference>
<comment type="caution">
    <text evidence="2">The sequence shown here is derived from an EMBL/GenBank/DDBJ whole genome shotgun (WGS) entry which is preliminary data.</text>
</comment>
<protein>
    <recommendedName>
        <fullName evidence="1">GIY-YIG domain-containing protein</fullName>
    </recommendedName>
</protein>
<evidence type="ECO:0000313" key="3">
    <source>
        <dbReference type="Proteomes" id="UP000030023"/>
    </source>
</evidence>
<gene>
    <name evidence="2" type="ORF">Q757_00015</name>
</gene>
<dbReference type="InterPro" id="IPR035901">
    <property type="entry name" value="GIY-YIG_endonuc_sf"/>
</dbReference>
<sequence>MIKLNDILSIEDLSDFRIRFVLSWGQDTEQNPLERYRNNPDDPIRHYLWRGNKSTGFKVGTKVIGLIRLSGDNWLLTHVLEITQVKEVSESMALPSIDDQLHYWYDARPLEAFEKYFGRVIVNFHNTSQNLIRLPETIIDQMEVVEILSNRFSERDFPGYANVTVSWSQLHQIISRNNREWRTALQNQKGIYLITDTKSGKQYVGSAYGANMIWGRWQDYVLTGHGGNEEFKKLSFEYIKQYFQYSILEIADGKSSDKYIFERENWWKQALLSRKFGYNLN</sequence>
<evidence type="ECO:0000313" key="2">
    <source>
        <dbReference type="EMBL" id="KGO32605.1"/>
    </source>
</evidence>
<dbReference type="EMBL" id="AXCV01000001">
    <property type="protein sequence ID" value="KGO32605.1"/>
    <property type="molecule type" value="Genomic_DNA"/>
</dbReference>
<feature type="domain" description="GIY-YIG" evidence="1">
    <location>
        <begin position="187"/>
        <end position="280"/>
    </location>
</feature>